<dbReference type="InterPro" id="IPR052145">
    <property type="entry name" value="Mediator/Homeobox_domain"/>
</dbReference>
<keyword evidence="1" id="KW-0479">Metal-binding</keyword>
<organism evidence="4 5">
    <name type="scientific">Chlorella ohadii</name>
    <dbReference type="NCBI Taxonomy" id="2649997"/>
    <lineage>
        <taxon>Eukaryota</taxon>
        <taxon>Viridiplantae</taxon>
        <taxon>Chlorophyta</taxon>
        <taxon>core chlorophytes</taxon>
        <taxon>Trebouxiophyceae</taxon>
        <taxon>Chlorellales</taxon>
        <taxon>Chlorellaceae</taxon>
        <taxon>Chlorella clade</taxon>
        <taxon>Chlorella</taxon>
    </lineage>
</organism>
<feature type="compositionally biased region" description="Acidic residues" evidence="2">
    <location>
        <begin position="411"/>
        <end position="429"/>
    </location>
</feature>
<feature type="compositionally biased region" description="Low complexity" evidence="2">
    <location>
        <begin position="710"/>
        <end position="730"/>
    </location>
</feature>
<feature type="compositionally biased region" description="Low complexity" evidence="2">
    <location>
        <begin position="757"/>
        <end position="767"/>
    </location>
</feature>
<dbReference type="GO" id="GO:0003676">
    <property type="term" value="F:nucleic acid binding"/>
    <property type="evidence" value="ECO:0007669"/>
    <property type="project" value="InterPro"/>
</dbReference>
<name>A0AAD5DKC2_9CHLO</name>
<dbReference type="SUPFAM" id="SSF57756">
    <property type="entry name" value="Retrovirus zinc finger-like domains"/>
    <property type="match status" value="1"/>
</dbReference>
<protein>
    <recommendedName>
        <fullName evidence="3">CCHC-type domain-containing protein</fullName>
    </recommendedName>
</protein>
<feature type="compositionally biased region" description="Low complexity" evidence="2">
    <location>
        <begin position="309"/>
        <end position="319"/>
    </location>
</feature>
<dbReference type="SMART" id="SM00343">
    <property type="entry name" value="ZnF_C2HC"/>
    <property type="match status" value="1"/>
</dbReference>
<evidence type="ECO:0000313" key="5">
    <source>
        <dbReference type="Proteomes" id="UP001205105"/>
    </source>
</evidence>
<feature type="region of interest" description="Disordered" evidence="2">
    <location>
        <begin position="1"/>
        <end position="28"/>
    </location>
</feature>
<dbReference type="Pfam" id="PF00098">
    <property type="entry name" value="zf-CCHC"/>
    <property type="match status" value="1"/>
</dbReference>
<keyword evidence="1" id="KW-0863">Zinc-finger</keyword>
<feature type="region of interest" description="Disordered" evidence="2">
    <location>
        <begin position="652"/>
        <end position="773"/>
    </location>
</feature>
<dbReference type="Proteomes" id="UP001205105">
    <property type="component" value="Unassembled WGS sequence"/>
</dbReference>
<proteinExistence type="predicted"/>
<dbReference type="InterPro" id="IPR001878">
    <property type="entry name" value="Znf_CCHC"/>
</dbReference>
<feature type="region of interest" description="Disordered" evidence="2">
    <location>
        <begin position="285"/>
        <end position="380"/>
    </location>
</feature>
<reference evidence="4" key="1">
    <citation type="submission" date="2020-11" db="EMBL/GenBank/DDBJ databases">
        <title>Chlorella ohadii genome sequencing and assembly.</title>
        <authorList>
            <person name="Murik O."/>
            <person name="Treves H."/>
            <person name="Kedem I."/>
            <person name="Shotland Y."/>
            <person name="Kaplan A."/>
        </authorList>
    </citation>
    <scope>NUCLEOTIDE SEQUENCE</scope>
    <source>
        <strain evidence="4">1</strain>
    </source>
</reference>
<feature type="region of interest" description="Disordered" evidence="2">
    <location>
        <begin position="81"/>
        <end position="132"/>
    </location>
</feature>
<gene>
    <name evidence="4" type="ORF">COHA_010199</name>
</gene>
<evidence type="ECO:0000256" key="2">
    <source>
        <dbReference type="SAM" id="MobiDB-lite"/>
    </source>
</evidence>
<evidence type="ECO:0000259" key="3">
    <source>
        <dbReference type="PROSITE" id="PS50158"/>
    </source>
</evidence>
<evidence type="ECO:0000256" key="1">
    <source>
        <dbReference type="PROSITE-ProRule" id="PRU00047"/>
    </source>
</evidence>
<dbReference type="Gene3D" id="4.10.60.10">
    <property type="entry name" value="Zinc finger, CCHC-type"/>
    <property type="match status" value="1"/>
</dbReference>
<evidence type="ECO:0000313" key="4">
    <source>
        <dbReference type="EMBL" id="KAI7835919.1"/>
    </source>
</evidence>
<feature type="region of interest" description="Disordered" evidence="2">
    <location>
        <begin position="407"/>
        <end position="475"/>
    </location>
</feature>
<dbReference type="GO" id="GO:0008270">
    <property type="term" value="F:zinc ion binding"/>
    <property type="evidence" value="ECO:0007669"/>
    <property type="project" value="UniProtKB-KW"/>
</dbReference>
<sequence>MSARKRQRRAVISESDSDSDIPSDGGLQLLPARRGRLRRAGKKAAAAAEDVIDLGLRQRVANSRKAPQRAALERLQRLRSGGGALEDSSGNDDDGALSSGGSGSGGSAREEQAEGEGSEQDLCSSSDADAGFIATDDDEEGVEAAMQELRGITGGSSMDESGRFQLYAQLRLLHMLGALPRAASLSSEVKKCISTATGTERNLLQYGVQSQNLEHWRRSDPGLQARFEEYALLETEEGGYRWGKHCSYCRHDRNHKMPMLLLHFRGRRQPVAFLEPILAQRGLLPSSARGAAGDQGTPMGAHGSDQEDSSGPSGASSSSSEDDEPLSVGYKRRQALRMQQARQAERAQHAQQRRQQAGTPLRARQVARQLAAAGDSSSEEDSLLGGAALARHAAQQRRPLRHRRRGLAFESSDDEQQQQQQAEEEEDEGPASRDGGSSQRQEGAAGEGSEGAEWSQGIDPDPSDSSGSEMGKRPRRCPRIGTDCWARAYVYRAIHRAPARLDAMLLYCTRRFLARTPEAEQPCSLAGLAHAVLERYGHALTKHYNQFMYSINSFNLLQNRKKDRSFANSCIVNELQELQYAQFTALSPEEELWGVNIEAELARFTTGARQRAQQRLVAAAAAAAGGHAAAAAEEEGADEECGRLLLLRAAGGGGDAASSEEEGGEGDVHYAAEEQPEEEAEPGQRRRRTRKQRQQQERLETPLLQRRRPAAQQGGQRAAAAIAAAAADCGRQGGGPGKLWQEQGAAGRAVEQPVSEQRQQQQQQRQQGEAPRDRNACFFCGATGHWSAACPERQRCFHCKEIG</sequence>
<dbReference type="EMBL" id="JADXDR010000216">
    <property type="protein sequence ID" value="KAI7835919.1"/>
    <property type="molecule type" value="Genomic_DNA"/>
</dbReference>
<dbReference type="InterPro" id="IPR036875">
    <property type="entry name" value="Znf_CCHC_sf"/>
</dbReference>
<accession>A0AAD5DKC2</accession>
<dbReference type="PROSITE" id="PS50158">
    <property type="entry name" value="ZF_CCHC"/>
    <property type="match status" value="1"/>
</dbReference>
<feature type="compositionally biased region" description="Low complexity" evidence="2">
    <location>
        <begin position="349"/>
        <end position="376"/>
    </location>
</feature>
<comment type="caution">
    <text evidence="4">The sequence shown here is derived from an EMBL/GenBank/DDBJ whole genome shotgun (WGS) entry which is preliminary data.</text>
</comment>
<keyword evidence="1" id="KW-0862">Zinc</keyword>
<dbReference type="AlphaFoldDB" id="A0AAD5DKC2"/>
<feature type="domain" description="CCHC-type" evidence="3">
    <location>
        <begin position="777"/>
        <end position="792"/>
    </location>
</feature>
<dbReference type="PANTHER" id="PTHR24330:SF19">
    <property type="entry name" value="MEDIATOR OF RNA POLYMERASE II TRANSCRIPTION SUBUNIT 29"/>
    <property type="match status" value="1"/>
</dbReference>
<keyword evidence="5" id="KW-1185">Reference proteome</keyword>
<dbReference type="PANTHER" id="PTHR24330">
    <property type="entry name" value="HOMEOBOX PROTEIN BARH-LIKE"/>
    <property type="match status" value="1"/>
</dbReference>